<dbReference type="InterPro" id="IPR015943">
    <property type="entry name" value="WD40/YVTN_repeat-like_dom_sf"/>
</dbReference>
<gene>
    <name evidence="1" type="ORF">AMJ87_04770</name>
</gene>
<name>A0A0S8GHC0_UNCW3</name>
<protein>
    <recommendedName>
        <fullName evidence="3">FlgD Ig-like domain-containing protein</fullName>
    </recommendedName>
</protein>
<reference evidence="1 2" key="1">
    <citation type="journal article" date="2015" name="Microbiome">
        <title>Genomic resolution of linkages in carbon, nitrogen, and sulfur cycling among widespread estuary sediment bacteria.</title>
        <authorList>
            <person name="Baker B.J."/>
            <person name="Lazar C.S."/>
            <person name="Teske A.P."/>
            <person name="Dick G.J."/>
        </authorList>
    </citation>
    <scope>NUCLEOTIDE SEQUENCE [LARGE SCALE GENOMIC DNA]</scope>
    <source>
        <strain evidence="1">SM23_60</strain>
    </source>
</reference>
<proteinExistence type="predicted"/>
<evidence type="ECO:0008006" key="3">
    <source>
        <dbReference type="Google" id="ProtNLM"/>
    </source>
</evidence>
<dbReference type="SUPFAM" id="SSF75011">
    <property type="entry name" value="3-carboxy-cis,cis-mucoante lactonizing enzyme"/>
    <property type="match status" value="1"/>
</dbReference>
<dbReference type="AlphaFoldDB" id="A0A0S8GHC0"/>
<comment type="caution">
    <text evidence="1">The sequence shown here is derived from an EMBL/GenBank/DDBJ whole genome shotgun (WGS) entry which is preliminary data.</text>
</comment>
<accession>A0A0S8GHC0</accession>
<dbReference type="InterPro" id="IPR011044">
    <property type="entry name" value="Quino_amine_DH_bsu"/>
</dbReference>
<dbReference type="InterPro" id="IPR026444">
    <property type="entry name" value="Secre_tail"/>
</dbReference>
<dbReference type="NCBIfam" id="TIGR04183">
    <property type="entry name" value="Por_Secre_tail"/>
    <property type="match status" value="1"/>
</dbReference>
<evidence type="ECO:0000313" key="1">
    <source>
        <dbReference type="EMBL" id="KPK72424.1"/>
    </source>
</evidence>
<dbReference type="SUPFAM" id="SSF50969">
    <property type="entry name" value="YVTN repeat-like/Quinoprotein amine dehydrogenase"/>
    <property type="match status" value="1"/>
</dbReference>
<dbReference type="Gene3D" id="2.130.10.10">
    <property type="entry name" value="YVTN repeat-like/Quinoprotein amine dehydrogenase"/>
    <property type="match status" value="1"/>
</dbReference>
<dbReference type="Proteomes" id="UP000051096">
    <property type="component" value="Unassembled WGS sequence"/>
</dbReference>
<dbReference type="PATRIC" id="fig|1703780.3.peg.2165"/>
<dbReference type="EMBL" id="LJUO01000032">
    <property type="protein sequence ID" value="KPK72424.1"/>
    <property type="molecule type" value="Genomic_DNA"/>
</dbReference>
<organism evidence="1 2">
    <name type="scientific">candidate division WOR_3 bacterium SM23_60</name>
    <dbReference type="NCBI Taxonomy" id="1703780"/>
    <lineage>
        <taxon>Bacteria</taxon>
        <taxon>Bacteria division WOR-3</taxon>
    </lineage>
</organism>
<dbReference type="Gene3D" id="2.60.40.4070">
    <property type="match status" value="1"/>
</dbReference>
<sequence length="914" mass="99661">MKHIVFYYLISAIFLLNNARLEGTSIVDAESLRSIEDAFFDPSHVAPAKVSVGRGLGDILLTIDVSQFGCVGPAGLSWDGRYLYIVGMTTDSVYVIDPTGPSLINVFASPPPLSFGIGKEENLWVTCITTDSAYEYSSGGVPTGNAFQCAPSGANYSADGTEWWSEGEIWFVGVGSACGNQCYKYSLPSGTVIDSIGHPAWTTNSQRGISYDPHNEKFWLGGWNSDSVWELNLDGSPTGRTFYMDGCAGIAYDWQSNLHPTPVLWICLQATDQIVMVDADNPNPAFWDFETGEQNWTHTNGGVFPAAWDVVESNYTVGSYTIAPPDASDSSFCIDGAVGGICHDTAMSPVVSNPGLAWLKWAVHFQNYSNYQTMTVVMRTLSGGVWDPWTAVQMYTADTPPLYDSVDISSVVSDSIQLGFVYDQPNPSSAWFAAFDNVELIPLPLRDVGCYAVTSPPEGSTTPGDYDVTGWIRNTGDVVESFDVVAHVYDTLGMSLIFDQTISLTLPAGSDTDLTFGQVTFMADAYYFTEIFTTLANDIDHSNDTSSVYSRTAVGFGDVIFELDAQSICNDNQLLGIEFDGERFYITGGSNGTDPNKIYVVDTIGTLLGSFDQPEHATGWGWRDLAWDDVYAGSDRLDTLYASADSTVDYFSVDLTGDSLIYYGNFMGAQNPNRALACKPDSNWFYTANVSSDCYRFNKQDSILQNVPNNYAMYGAAYDDGDSLAGPWVWWHSQDDPGTGFACQISQMDAQAMVFTSVITGFALPVDLTDARAAGLCFYQGFQGVDVLFALLNGTPNDYIVGIYVRPTQQPGIEGNAGMVQQLGFGFAPNLPTMTRGSIPIAYSTTTSGHVSLRVYDNMGRFVNLLVDAHQRAGEKSVYWDNRDLHGRTVSNGVYFLKLDAEGKTAVQKLILVK</sequence>
<evidence type="ECO:0000313" key="2">
    <source>
        <dbReference type="Proteomes" id="UP000051096"/>
    </source>
</evidence>